<dbReference type="AlphaFoldDB" id="A0A6A6RLC6"/>
<gene>
    <name evidence="2" type="ORF">P280DRAFT_484009</name>
</gene>
<feature type="region of interest" description="Disordered" evidence="1">
    <location>
        <begin position="1"/>
        <end position="60"/>
    </location>
</feature>
<feature type="compositionally biased region" description="Basic residues" evidence="1">
    <location>
        <begin position="148"/>
        <end position="160"/>
    </location>
</feature>
<feature type="compositionally biased region" description="Pro residues" evidence="1">
    <location>
        <begin position="301"/>
        <end position="310"/>
    </location>
</feature>
<feature type="compositionally biased region" description="Acidic residues" evidence="1">
    <location>
        <begin position="181"/>
        <end position="194"/>
    </location>
</feature>
<feature type="compositionally biased region" description="Polar residues" evidence="1">
    <location>
        <begin position="111"/>
        <end position="130"/>
    </location>
</feature>
<organism evidence="2 3">
    <name type="scientific">Massarina eburnea CBS 473.64</name>
    <dbReference type="NCBI Taxonomy" id="1395130"/>
    <lineage>
        <taxon>Eukaryota</taxon>
        <taxon>Fungi</taxon>
        <taxon>Dikarya</taxon>
        <taxon>Ascomycota</taxon>
        <taxon>Pezizomycotina</taxon>
        <taxon>Dothideomycetes</taxon>
        <taxon>Pleosporomycetidae</taxon>
        <taxon>Pleosporales</taxon>
        <taxon>Massarineae</taxon>
        <taxon>Massarinaceae</taxon>
        <taxon>Massarina</taxon>
    </lineage>
</organism>
<feature type="compositionally biased region" description="Acidic residues" evidence="1">
    <location>
        <begin position="272"/>
        <end position="283"/>
    </location>
</feature>
<dbReference type="Proteomes" id="UP000799753">
    <property type="component" value="Unassembled WGS sequence"/>
</dbReference>
<evidence type="ECO:0000256" key="1">
    <source>
        <dbReference type="SAM" id="MobiDB-lite"/>
    </source>
</evidence>
<accession>A0A6A6RLC6</accession>
<evidence type="ECO:0000313" key="2">
    <source>
        <dbReference type="EMBL" id="KAF2636150.1"/>
    </source>
</evidence>
<name>A0A6A6RLC6_9PLEO</name>
<keyword evidence="3" id="KW-1185">Reference proteome</keyword>
<feature type="region of interest" description="Disordered" evidence="1">
    <location>
        <begin position="87"/>
        <end position="310"/>
    </location>
</feature>
<reference evidence="2" key="1">
    <citation type="journal article" date="2020" name="Stud. Mycol.">
        <title>101 Dothideomycetes genomes: a test case for predicting lifestyles and emergence of pathogens.</title>
        <authorList>
            <person name="Haridas S."/>
            <person name="Albert R."/>
            <person name="Binder M."/>
            <person name="Bloem J."/>
            <person name="Labutti K."/>
            <person name="Salamov A."/>
            <person name="Andreopoulos B."/>
            <person name="Baker S."/>
            <person name="Barry K."/>
            <person name="Bills G."/>
            <person name="Bluhm B."/>
            <person name="Cannon C."/>
            <person name="Castanera R."/>
            <person name="Culley D."/>
            <person name="Daum C."/>
            <person name="Ezra D."/>
            <person name="Gonzalez J."/>
            <person name="Henrissat B."/>
            <person name="Kuo A."/>
            <person name="Liang C."/>
            <person name="Lipzen A."/>
            <person name="Lutzoni F."/>
            <person name="Magnuson J."/>
            <person name="Mondo S."/>
            <person name="Nolan M."/>
            <person name="Ohm R."/>
            <person name="Pangilinan J."/>
            <person name="Park H.-J."/>
            <person name="Ramirez L."/>
            <person name="Alfaro M."/>
            <person name="Sun H."/>
            <person name="Tritt A."/>
            <person name="Yoshinaga Y."/>
            <person name="Zwiers L.-H."/>
            <person name="Turgeon B."/>
            <person name="Goodwin S."/>
            <person name="Spatafora J."/>
            <person name="Crous P."/>
            <person name="Grigoriev I."/>
        </authorList>
    </citation>
    <scope>NUCLEOTIDE SEQUENCE</scope>
    <source>
        <strain evidence="2">CBS 473.64</strain>
    </source>
</reference>
<feature type="compositionally biased region" description="Low complexity" evidence="1">
    <location>
        <begin position="170"/>
        <end position="180"/>
    </location>
</feature>
<feature type="compositionally biased region" description="Polar residues" evidence="1">
    <location>
        <begin position="7"/>
        <end position="45"/>
    </location>
</feature>
<proteinExistence type="predicted"/>
<protein>
    <submittedName>
        <fullName evidence="2">Uncharacterized protein</fullName>
    </submittedName>
</protein>
<sequence length="310" mass="33473">MAERQSADGTPSQNSPTSESPSRGSKNVISSGLTAVAPSTTSTTINDKKRLRSDDDDDEAELQMSRKRLGMFAAIDNVKGTVVDRPTLAGKRLPSMSDGRKYPFGVAGKTLPNQGGRNSDTISESLNHQYRSYDSSESDSDHDDWSRTNRRTHVGGKSRSRPSNLSPLYSDETSSSSFESDSNDEESNDSDSSSDADKSAFRPDGRPRVGGKTLLNQVAFHETDSESEDDTSSVESDSESEYGAAWIASRPRVGGRRLTSQAGPNPPIIIDSFDDESSSDDSDGMSFTLRRLLGPSSRLPAPLPEPAHID</sequence>
<feature type="compositionally biased region" description="Acidic residues" evidence="1">
    <location>
        <begin position="225"/>
        <end position="240"/>
    </location>
</feature>
<evidence type="ECO:0000313" key="3">
    <source>
        <dbReference type="Proteomes" id="UP000799753"/>
    </source>
</evidence>
<dbReference type="EMBL" id="MU006800">
    <property type="protein sequence ID" value="KAF2636150.1"/>
    <property type="molecule type" value="Genomic_DNA"/>
</dbReference>
<feature type="compositionally biased region" description="Basic and acidic residues" evidence="1">
    <location>
        <begin position="195"/>
        <end position="207"/>
    </location>
</feature>
<feature type="compositionally biased region" description="Low complexity" evidence="1">
    <location>
        <begin position="284"/>
        <end position="300"/>
    </location>
</feature>